<dbReference type="PANTHER" id="PTHR23501:SF12">
    <property type="entry name" value="MAJOR FACILITATOR SUPERFAMILY (MFS) PROFILE DOMAIN-CONTAINING PROTEIN-RELATED"/>
    <property type="match status" value="1"/>
</dbReference>
<dbReference type="Gene3D" id="1.20.1250.20">
    <property type="entry name" value="MFS general substrate transporter like domains"/>
    <property type="match status" value="1"/>
</dbReference>
<evidence type="ECO:0000259" key="8">
    <source>
        <dbReference type="PROSITE" id="PS50850"/>
    </source>
</evidence>
<feature type="transmembrane region" description="Helical" evidence="7">
    <location>
        <begin position="504"/>
        <end position="522"/>
    </location>
</feature>
<dbReference type="OrthoDB" id="10021397at2759"/>
<feature type="transmembrane region" description="Helical" evidence="7">
    <location>
        <begin position="125"/>
        <end position="146"/>
    </location>
</feature>
<dbReference type="SUPFAM" id="SSF103473">
    <property type="entry name" value="MFS general substrate transporter"/>
    <property type="match status" value="1"/>
</dbReference>
<protein>
    <submittedName>
        <fullName evidence="9">Efflux pump antibiotic resistance protein</fullName>
    </submittedName>
</protein>
<dbReference type="PANTHER" id="PTHR23501">
    <property type="entry name" value="MAJOR FACILITATOR SUPERFAMILY"/>
    <property type="match status" value="1"/>
</dbReference>
<feature type="transmembrane region" description="Helical" evidence="7">
    <location>
        <begin position="229"/>
        <end position="255"/>
    </location>
</feature>
<dbReference type="GO" id="GO:0005886">
    <property type="term" value="C:plasma membrane"/>
    <property type="evidence" value="ECO:0007669"/>
    <property type="project" value="TreeGrafter"/>
</dbReference>
<evidence type="ECO:0000256" key="2">
    <source>
        <dbReference type="ARBA" id="ARBA00007520"/>
    </source>
</evidence>
<feature type="transmembrane region" description="Helical" evidence="7">
    <location>
        <begin position="427"/>
        <end position="451"/>
    </location>
</feature>
<evidence type="ECO:0000256" key="1">
    <source>
        <dbReference type="ARBA" id="ARBA00004141"/>
    </source>
</evidence>
<gene>
    <name evidence="9" type="ORF">BDV96DRAFT_614826</name>
</gene>
<evidence type="ECO:0000256" key="4">
    <source>
        <dbReference type="ARBA" id="ARBA00022692"/>
    </source>
</evidence>
<keyword evidence="6 7" id="KW-0472">Membrane</keyword>
<name>A0A6A5YZJ5_9PLEO</name>
<sequence>MSKGHSPNSSLAIEPLTEELSTPKRQVTGVLWTLLVISIVSSVFLMSLDNTVMANIRPGIVASLGHIEFLPWISVAYPMGQVSTILLWGTLYKQLNNKWLYCSTMTIFEIGSAVIGSAQNMSSFTVGRVIAGVGGSGIYIGTVNIISAMTVPAERARYVSYIGIAWCLGTLLGPIIGGAFNDSSATWRWAFYINICLAGAAAPAYLFLVPSFSPDSPHTVPQRLRRIDYVGSILFAGAVSCTIMVLSFGGAMWTWDSGRMIALYATGGVLWLVFVIQQTRSWLTVQRIFPGEFVADYEMCIFFVHSAVAIANTIVTIWTLPLFFQFIYGDSALRSGCFLLAVASTAVVVAGAGGALLPRLPLYMPWFVVACAFMILGSALLTTITSSTTRGVVCGYAVLQLFGCGITTQLPVTVAQIKSPRTAARSVTTFLICAQYAGTSLSIGIATSIFVNKSTSGIAAILPDLPRAEVQASMLGAGASVFQMLPEDRKADVLRVIGQTIAQVFYLNVASGALGLITALAMKRERLNFTK</sequence>
<feature type="transmembrane region" description="Helical" evidence="7">
    <location>
        <begin position="332"/>
        <end position="357"/>
    </location>
</feature>
<dbReference type="PROSITE" id="PS50850">
    <property type="entry name" value="MFS"/>
    <property type="match status" value="1"/>
</dbReference>
<dbReference type="InterPro" id="IPR036259">
    <property type="entry name" value="MFS_trans_sf"/>
</dbReference>
<feature type="domain" description="Major facilitator superfamily (MFS) profile" evidence="8">
    <location>
        <begin position="35"/>
        <end position="527"/>
    </location>
</feature>
<feature type="transmembrane region" description="Helical" evidence="7">
    <location>
        <begin position="69"/>
        <end position="92"/>
    </location>
</feature>
<feature type="transmembrane region" description="Helical" evidence="7">
    <location>
        <begin position="158"/>
        <end position="177"/>
    </location>
</feature>
<dbReference type="EMBL" id="ML977334">
    <property type="protein sequence ID" value="KAF2111548.1"/>
    <property type="molecule type" value="Genomic_DNA"/>
</dbReference>
<organism evidence="9 10">
    <name type="scientific">Lophiotrema nucula</name>
    <dbReference type="NCBI Taxonomy" id="690887"/>
    <lineage>
        <taxon>Eukaryota</taxon>
        <taxon>Fungi</taxon>
        <taxon>Dikarya</taxon>
        <taxon>Ascomycota</taxon>
        <taxon>Pezizomycotina</taxon>
        <taxon>Dothideomycetes</taxon>
        <taxon>Pleosporomycetidae</taxon>
        <taxon>Pleosporales</taxon>
        <taxon>Lophiotremataceae</taxon>
        <taxon>Lophiotrema</taxon>
    </lineage>
</organism>
<evidence type="ECO:0000256" key="5">
    <source>
        <dbReference type="ARBA" id="ARBA00022989"/>
    </source>
</evidence>
<evidence type="ECO:0000313" key="9">
    <source>
        <dbReference type="EMBL" id="KAF2111548.1"/>
    </source>
</evidence>
<evidence type="ECO:0000256" key="6">
    <source>
        <dbReference type="ARBA" id="ARBA00023136"/>
    </source>
</evidence>
<evidence type="ECO:0000313" key="10">
    <source>
        <dbReference type="Proteomes" id="UP000799770"/>
    </source>
</evidence>
<dbReference type="GO" id="GO:0022857">
    <property type="term" value="F:transmembrane transporter activity"/>
    <property type="evidence" value="ECO:0007669"/>
    <property type="project" value="InterPro"/>
</dbReference>
<keyword evidence="4 7" id="KW-0812">Transmembrane</keyword>
<comment type="similarity">
    <text evidence="2">Belongs to the major facilitator superfamily. TCR/Tet family.</text>
</comment>
<keyword evidence="3" id="KW-0813">Transport</keyword>
<proteinExistence type="inferred from homology"/>
<dbReference type="InterPro" id="IPR020846">
    <property type="entry name" value="MFS_dom"/>
</dbReference>
<feature type="transmembrane region" description="Helical" evidence="7">
    <location>
        <begin position="364"/>
        <end position="384"/>
    </location>
</feature>
<keyword evidence="5 7" id="KW-1133">Transmembrane helix</keyword>
<dbReference type="Pfam" id="PF07690">
    <property type="entry name" value="MFS_1"/>
    <property type="match status" value="1"/>
</dbReference>
<keyword evidence="10" id="KW-1185">Reference proteome</keyword>
<feature type="transmembrane region" description="Helical" evidence="7">
    <location>
        <begin position="396"/>
        <end position="415"/>
    </location>
</feature>
<dbReference type="InterPro" id="IPR011701">
    <property type="entry name" value="MFS"/>
</dbReference>
<feature type="transmembrane region" description="Helical" evidence="7">
    <location>
        <begin position="300"/>
        <end position="320"/>
    </location>
</feature>
<dbReference type="AlphaFoldDB" id="A0A6A5YZJ5"/>
<evidence type="ECO:0000256" key="7">
    <source>
        <dbReference type="SAM" id="Phobius"/>
    </source>
</evidence>
<accession>A0A6A5YZJ5</accession>
<feature type="transmembrane region" description="Helical" evidence="7">
    <location>
        <begin position="30"/>
        <end position="49"/>
    </location>
</feature>
<comment type="subcellular location">
    <subcellularLocation>
        <location evidence="1">Membrane</location>
        <topology evidence="1">Multi-pass membrane protein</topology>
    </subcellularLocation>
</comment>
<evidence type="ECO:0000256" key="3">
    <source>
        <dbReference type="ARBA" id="ARBA00022448"/>
    </source>
</evidence>
<reference evidence="9" key="1">
    <citation type="journal article" date="2020" name="Stud. Mycol.">
        <title>101 Dothideomycetes genomes: a test case for predicting lifestyles and emergence of pathogens.</title>
        <authorList>
            <person name="Haridas S."/>
            <person name="Albert R."/>
            <person name="Binder M."/>
            <person name="Bloem J."/>
            <person name="Labutti K."/>
            <person name="Salamov A."/>
            <person name="Andreopoulos B."/>
            <person name="Baker S."/>
            <person name="Barry K."/>
            <person name="Bills G."/>
            <person name="Bluhm B."/>
            <person name="Cannon C."/>
            <person name="Castanera R."/>
            <person name="Culley D."/>
            <person name="Daum C."/>
            <person name="Ezra D."/>
            <person name="Gonzalez J."/>
            <person name="Henrissat B."/>
            <person name="Kuo A."/>
            <person name="Liang C."/>
            <person name="Lipzen A."/>
            <person name="Lutzoni F."/>
            <person name="Magnuson J."/>
            <person name="Mondo S."/>
            <person name="Nolan M."/>
            <person name="Ohm R."/>
            <person name="Pangilinan J."/>
            <person name="Park H.-J."/>
            <person name="Ramirez L."/>
            <person name="Alfaro M."/>
            <person name="Sun H."/>
            <person name="Tritt A."/>
            <person name="Yoshinaga Y."/>
            <person name="Zwiers L.-H."/>
            <person name="Turgeon B."/>
            <person name="Goodwin S."/>
            <person name="Spatafora J."/>
            <person name="Crous P."/>
            <person name="Grigoriev I."/>
        </authorList>
    </citation>
    <scope>NUCLEOTIDE SEQUENCE</scope>
    <source>
        <strain evidence="9">CBS 627.86</strain>
    </source>
</reference>
<dbReference type="Proteomes" id="UP000799770">
    <property type="component" value="Unassembled WGS sequence"/>
</dbReference>
<feature type="transmembrane region" description="Helical" evidence="7">
    <location>
        <begin position="189"/>
        <end position="208"/>
    </location>
</feature>